<evidence type="ECO:0000256" key="1">
    <source>
        <dbReference type="SAM" id="MobiDB-lite"/>
    </source>
</evidence>
<dbReference type="EMBL" id="WISP01000201">
    <property type="protein sequence ID" value="MQW08092.1"/>
    <property type="molecule type" value="Genomic_DNA"/>
</dbReference>
<reference evidence="2" key="1">
    <citation type="journal article" date="2013" name="Genome Biol.">
        <title>Comparative genomics of the core and accessory genomes of 48 Sinorhizobium strains comprising five genospecies.</title>
        <authorList>
            <person name="Sugawara M."/>
            <person name="Epstein B."/>
            <person name="Badgley B.D."/>
            <person name="Unno T."/>
            <person name="Xu L."/>
            <person name="Reese J."/>
            <person name="Gyaneshwar P."/>
            <person name="Denny R."/>
            <person name="Mudge J."/>
            <person name="Bharti A.K."/>
            <person name="Farmer A.D."/>
            <person name="May G.D."/>
            <person name="Woodward J.E."/>
            <person name="Medigue C."/>
            <person name="Vallenet D."/>
            <person name="Lajus A."/>
            <person name="Rouy Z."/>
            <person name="Martinez-Vaz B."/>
            <person name="Tiffin P."/>
            <person name="Young N.D."/>
            <person name="Sadowsky M.J."/>
        </authorList>
    </citation>
    <scope>NUCLEOTIDE SEQUENCE</scope>
    <source>
        <strain evidence="2">M30</strain>
    </source>
</reference>
<gene>
    <name evidence="2" type="ORF">GHK45_31455</name>
</gene>
<comment type="caution">
    <text evidence="2">The sequence shown here is derived from an EMBL/GenBank/DDBJ whole genome shotgun (WGS) entry which is preliminary data.</text>
</comment>
<protein>
    <submittedName>
        <fullName evidence="2">Uncharacterized protein</fullName>
    </submittedName>
</protein>
<dbReference type="AlphaFoldDB" id="A0A6A8A332"/>
<feature type="region of interest" description="Disordered" evidence="1">
    <location>
        <begin position="1"/>
        <end position="27"/>
    </location>
</feature>
<organism evidence="2">
    <name type="scientific">Rhizobium meliloti</name>
    <name type="common">Ensifer meliloti</name>
    <name type="synonym">Sinorhizobium meliloti</name>
    <dbReference type="NCBI Taxonomy" id="382"/>
    <lineage>
        <taxon>Bacteria</taxon>
        <taxon>Pseudomonadati</taxon>
        <taxon>Pseudomonadota</taxon>
        <taxon>Alphaproteobacteria</taxon>
        <taxon>Hyphomicrobiales</taxon>
        <taxon>Rhizobiaceae</taxon>
        <taxon>Sinorhizobium/Ensifer group</taxon>
        <taxon>Sinorhizobium</taxon>
    </lineage>
</organism>
<name>A0A6A8A332_RHIML</name>
<accession>A0A6A8A332</accession>
<dbReference type="RefSeq" id="WP_153318930.1">
    <property type="nucleotide sequence ID" value="NZ_WISP01000201.1"/>
</dbReference>
<proteinExistence type="predicted"/>
<evidence type="ECO:0000313" key="2">
    <source>
        <dbReference type="EMBL" id="MQW08092.1"/>
    </source>
</evidence>
<sequence length="145" mass="16427">MEGEQQTTDKPSDQDTEGDNDGEDLEGLDVETLQAKTNAALDEFRESHTEAQQTFIAEAFIDTGEIPTGEAFGITEQQARVVEAGFIRSMERDVFSQYGLTHEHWMEHVDDRDLPTFRRAAIKGDWSVFHQHAEQCAKLRKELGI</sequence>
<feature type="compositionally biased region" description="Acidic residues" evidence="1">
    <location>
        <begin position="14"/>
        <end position="27"/>
    </location>
</feature>